<dbReference type="GO" id="GO:0016020">
    <property type="term" value="C:membrane"/>
    <property type="evidence" value="ECO:0007669"/>
    <property type="project" value="UniProtKB-SubCell"/>
</dbReference>
<keyword evidence="11" id="KW-0326">Glycosidase</keyword>
<organism evidence="17 18">
    <name type="scientific">Sclerotinia borealis (strain F-4128)</name>
    <dbReference type="NCBI Taxonomy" id="1432307"/>
    <lineage>
        <taxon>Eukaryota</taxon>
        <taxon>Fungi</taxon>
        <taxon>Dikarya</taxon>
        <taxon>Ascomycota</taxon>
        <taxon>Pezizomycotina</taxon>
        <taxon>Leotiomycetes</taxon>
        <taxon>Helotiales</taxon>
        <taxon>Sclerotiniaceae</taxon>
        <taxon>Sclerotinia</taxon>
    </lineage>
</organism>
<evidence type="ECO:0000256" key="4">
    <source>
        <dbReference type="ARBA" id="ARBA00022676"/>
    </source>
</evidence>
<keyword evidence="10" id="KW-0325">Glycoprotein</keyword>
<feature type="domain" description="GH16" evidence="16">
    <location>
        <begin position="1"/>
        <end position="229"/>
    </location>
</feature>
<keyword evidence="8" id="KW-0472">Membrane</keyword>
<evidence type="ECO:0000256" key="9">
    <source>
        <dbReference type="ARBA" id="ARBA00023157"/>
    </source>
</evidence>
<evidence type="ECO:0000256" key="11">
    <source>
        <dbReference type="ARBA" id="ARBA00023295"/>
    </source>
</evidence>
<evidence type="ECO:0000313" key="18">
    <source>
        <dbReference type="Proteomes" id="UP000019487"/>
    </source>
</evidence>
<evidence type="ECO:0000256" key="15">
    <source>
        <dbReference type="SAM" id="SignalP"/>
    </source>
</evidence>
<dbReference type="OrthoDB" id="4781at2759"/>
<dbReference type="GO" id="GO:0005975">
    <property type="term" value="P:carbohydrate metabolic process"/>
    <property type="evidence" value="ECO:0007669"/>
    <property type="project" value="InterPro"/>
</dbReference>
<dbReference type="GO" id="GO:0031505">
    <property type="term" value="P:fungal-type cell wall organization"/>
    <property type="evidence" value="ECO:0007669"/>
    <property type="project" value="TreeGrafter"/>
</dbReference>
<gene>
    <name evidence="17" type="ORF">SBOR_4059</name>
</gene>
<evidence type="ECO:0000256" key="2">
    <source>
        <dbReference type="ARBA" id="ARBA00004370"/>
    </source>
</evidence>
<dbReference type="Pfam" id="PF00722">
    <property type="entry name" value="Glyco_hydro_16"/>
    <property type="match status" value="1"/>
</dbReference>
<comment type="similarity">
    <text evidence="13">Belongs to the glycosyl hydrolase 16 family. CRH1 subfamily.</text>
</comment>
<dbReference type="PANTHER" id="PTHR10963">
    <property type="entry name" value="GLYCOSYL HYDROLASE-RELATED"/>
    <property type="match status" value="1"/>
</dbReference>
<evidence type="ECO:0000313" key="17">
    <source>
        <dbReference type="EMBL" id="ESZ95579.1"/>
    </source>
</evidence>
<comment type="function">
    <text evidence="14">Dual chitinase/transglycosylase that plays a role in cell wall architecture. Chitinase and transglycosylase activities are coupled. Required for the polysaccharide cross-linking at the septa and the cell wall. More specifically, transfers chitin to 1,6-beta-glucan in the cell wall.</text>
</comment>
<accession>W9CLP1</accession>
<dbReference type="FunFam" id="2.60.120.200:FF:000152">
    <property type="entry name" value="Cell wall glucanase"/>
    <property type="match status" value="1"/>
</dbReference>
<dbReference type="Gene3D" id="2.60.120.200">
    <property type="match status" value="1"/>
</dbReference>
<keyword evidence="18" id="KW-1185">Reference proteome</keyword>
<evidence type="ECO:0000256" key="12">
    <source>
        <dbReference type="ARBA" id="ARBA00023316"/>
    </source>
</evidence>
<evidence type="ECO:0000256" key="3">
    <source>
        <dbReference type="ARBA" id="ARBA00012729"/>
    </source>
</evidence>
<evidence type="ECO:0000256" key="1">
    <source>
        <dbReference type="ARBA" id="ARBA00000822"/>
    </source>
</evidence>
<evidence type="ECO:0000256" key="14">
    <source>
        <dbReference type="ARBA" id="ARBA00093308"/>
    </source>
</evidence>
<keyword evidence="7 17" id="KW-0378">Hydrolase</keyword>
<protein>
    <recommendedName>
        <fullName evidence="3">chitinase</fullName>
        <ecNumber evidence="3">3.2.1.14</ecNumber>
    </recommendedName>
</protein>
<keyword evidence="5" id="KW-0808">Transferase</keyword>
<evidence type="ECO:0000259" key="16">
    <source>
        <dbReference type="PROSITE" id="PS51762"/>
    </source>
</evidence>
<evidence type="ECO:0000256" key="7">
    <source>
        <dbReference type="ARBA" id="ARBA00022801"/>
    </source>
</evidence>
<comment type="subcellular location">
    <subcellularLocation>
        <location evidence="2">Membrane</location>
    </subcellularLocation>
</comment>
<comment type="caution">
    <text evidence="17">The sequence shown here is derived from an EMBL/GenBank/DDBJ whole genome shotgun (WGS) entry which is preliminary data.</text>
</comment>
<dbReference type="InterPro" id="IPR050546">
    <property type="entry name" value="Glycosyl_Hydrlase_16"/>
</dbReference>
<dbReference type="InterPro" id="IPR013320">
    <property type="entry name" value="ConA-like_dom_sf"/>
</dbReference>
<dbReference type="SUPFAM" id="SSF49899">
    <property type="entry name" value="Concanavalin A-like lectins/glucanases"/>
    <property type="match status" value="1"/>
</dbReference>
<keyword evidence="12" id="KW-0961">Cell wall biogenesis/degradation</keyword>
<evidence type="ECO:0000256" key="13">
    <source>
        <dbReference type="ARBA" id="ARBA00038074"/>
    </source>
</evidence>
<dbReference type="EC" id="3.2.1.14" evidence="3"/>
<keyword evidence="6 15" id="KW-0732">Signal</keyword>
<evidence type="ECO:0000256" key="8">
    <source>
        <dbReference type="ARBA" id="ARBA00023136"/>
    </source>
</evidence>
<dbReference type="STRING" id="1432307.W9CLP1"/>
<comment type="catalytic activity">
    <reaction evidence="1">
        <text>Random endo-hydrolysis of N-acetyl-beta-D-glucosaminide (1-&gt;4)-beta-linkages in chitin and chitodextrins.</text>
        <dbReference type="EC" id="3.2.1.14"/>
    </reaction>
</comment>
<dbReference type="GO" id="GO:0009277">
    <property type="term" value="C:fungal-type cell wall"/>
    <property type="evidence" value="ECO:0007669"/>
    <property type="project" value="TreeGrafter"/>
</dbReference>
<dbReference type="CDD" id="cd02183">
    <property type="entry name" value="GH16_fungal_CRH1_transglycosylase"/>
    <property type="match status" value="1"/>
</dbReference>
<reference evidence="17 18" key="1">
    <citation type="journal article" date="2014" name="Genome Announc.">
        <title>Draft genome sequence of Sclerotinia borealis, a psychrophilic plant pathogenic fungus.</title>
        <authorList>
            <person name="Mardanov A.V."/>
            <person name="Beletsky A.V."/>
            <person name="Kadnikov V.V."/>
            <person name="Ignatov A.N."/>
            <person name="Ravin N.V."/>
        </authorList>
    </citation>
    <scope>NUCLEOTIDE SEQUENCE [LARGE SCALE GENOMIC DNA]</scope>
    <source>
        <strain evidence="18">F-4157</strain>
    </source>
</reference>
<keyword evidence="9" id="KW-1015">Disulfide bond</keyword>
<feature type="signal peptide" evidence="15">
    <location>
        <begin position="1"/>
        <end position="21"/>
    </location>
</feature>
<dbReference type="GO" id="GO:0008843">
    <property type="term" value="F:endochitinase activity"/>
    <property type="evidence" value="ECO:0007669"/>
    <property type="project" value="UniProtKB-EC"/>
</dbReference>
<sequence length="460" mass="47486">MFPKLLVTTATALLSARVIFAQTYSSCNPLYTTSCPANTALGKSIDVDFTSGSVDSFSASGDITYDSNGASLKVSESGDAPTLSSIFYIMFGKVQITMKAAPGAGIVSTLVLQSDDLDEIDMEWLGADDTEVQTNYFGKGKVTDYNRGAFNPAANNQGEFITYTIEWTSEQVVWSVGSTVVRVLTPATSDTDQYPQSPMQIKFGAWSGGDSSNAAGTISWARGPTDYSNGPFTMVVQSIDVSDYSTGTQYKYGDESGDWTSIEAVGGSVNGNVPSSASVIQTAGAAAVTSSSPTIPAGINNGNSATQTGWPWVAGTQTVSQVTWSTGPSIPSGWEISSTGKIVPVSTGLIPSSSVDPLLSSSLPPSGDGPEIITGWDSRGFAVTSTIFVGCNTAKTYDQQGFLVTGIGACTTGSDQGGLGTNAAGAIGGKVRSTNNAVHDHKALPTVLDIVAVAVGALWV</sequence>
<dbReference type="EMBL" id="AYSA01000180">
    <property type="protein sequence ID" value="ESZ95579.1"/>
    <property type="molecule type" value="Genomic_DNA"/>
</dbReference>
<dbReference type="PROSITE" id="PS51762">
    <property type="entry name" value="GH16_2"/>
    <property type="match status" value="1"/>
</dbReference>
<evidence type="ECO:0000256" key="10">
    <source>
        <dbReference type="ARBA" id="ARBA00023180"/>
    </source>
</evidence>
<name>W9CLP1_SCLBF</name>
<dbReference type="HOGENOM" id="CLU_027506_2_0_1"/>
<dbReference type="InterPro" id="IPR000757">
    <property type="entry name" value="Beta-glucanase-like"/>
</dbReference>
<proteinExistence type="inferred from homology"/>
<evidence type="ECO:0000256" key="5">
    <source>
        <dbReference type="ARBA" id="ARBA00022679"/>
    </source>
</evidence>
<keyword evidence="4" id="KW-0328">Glycosyltransferase</keyword>
<dbReference type="AlphaFoldDB" id="W9CLP1"/>
<evidence type="ECO:0000256" key="6">
    <source>
        <dbReference type="ARBA" id="ARBA00022729"/>
    </source>
</evidence>
<dbReference type="PANTHER" id="PTHR10963:SF68">
    <property type="entry name" value="GLYCOSIDASE CRH1-RELATED"/>
    <property type="match status" value="1"/>
</dbReference>
<dbReference type="Proteomes" id="UP000019487">
    <property type="component" value="Unassembled WGS sequence"/>
</dbReference>
<feature type="chain" id="PRO_5004919154" description="chitinase" evidence="15">
    <location>
        <begin position="22"/>
        <end position="460"/>
    </location>
</feature>
<dbReference type="GO" id="GO:0016757">
    <property type="term" value="F:glycosyltransferase activity"/>
    <property type="evidence" value="ECO:0007669"/>
    <property type="project" value="UniProtKB-KW"/>
</dbReference>